<dbReference type="GO" id="GO:0016192">
    <property type="term" value="P:vesicle-mediated transport"/>
    <property type="evidence" value="ECO:0007669"/>
    <property type="project" value="InterPro"/>
</dbReference>
<comment type="subcellular location">
    <subcellularLocation>
        <location evidence="1">Endomembrane system</location>
    </subcellularLocation>
</comment>
<proteinExistence type="predicted"/>
<sequence>MDSKLYTRLKVYEFQEEIRSYNDSGTTRPPLSILKKIIANLTVGNTQLIAYNDIFAFVCRITLQFGDQNEGVKKLGMLILEMFMSTAYKSARSGKSGTGAKDVDLDSVLSQLLPYLVRDAGDANGDVNALRILGAVDSGFMSTKMFSNYTNQLWVLANEKLSSDNEEEVRIEFIHVTIRLIQKIAKSEADKEMAEDKIKVIFSKLVNILNKFDNIQILSSVAETMLDLTLTNKYPYLRIQLTMHQVSKLISVITQLRSKPVFNKAEFGRVAPILALLTKYKIDDANKTISKDVITCVRPFMSGTNLSVVMNSIKCVIYYLGDTHDENFNGKVIVEIVKVFCRLFEFEDGKMVRENRTVFFNCLRNLILVVIKYGDEIHRKNGDIFKNLIQNYVCVHEEVDTETYIIDSKLELLYLLSIKGIEDEMVIRILLPLVRSANPDVSYKAIRTIGNLAVREPKYMDVMAELIEKVSVEKNLLAISIYIKDLTVLHGPSEEKVVSTYLRRVSSSKDRVHGMIAAADFKDEDVISYIWVLGEFGGVGDLLELRGAVWSRFELRSRLVDYDDDFRHKEMQHFIMDMYLTSLVKAWVRTGQRGAEVLALMRDTEKLSRQLSRRVTFYLQVIHACGGDQAKLRTVLLLPKMPSTSPDEAAAADEDSCGLTDETVSELCTVFGSLACVYLRGVHSVFRNG</sequence>
<reference evidence="5 6" key="1">
    <citation type="journal article" date="2016" name="Proc. Natl. Acad. Sci. U.S.A.">
        <title>Comparative genomics of biotechnologically important yeasts.</title>
        <authorList>
            <person name="Riley R."/>
            <person name="Haridas S."/>
            <person name="Wolfe K.H."/>
            <person name="Lopes M.R."/>
            <person name="Hittinger C.T."/>
            <person name="Goeker M."/>
            <person name="Salamov A.A."/>
            <person name="Wisecaver J.H."/>
            <person name="Long T.M."/>
            <person name="Calvey C.H."/>
            <person name="Aerts A.L."/>
            <person name="Barry K.W."/>
            <person name="Choi C."/>
            <person name="Clum A."/>
            <person name="Coughlan A.Y."/>
            <person name="Deshpande S."/>
            <person name="Douglass A.P."/>
            <person name="Hanson S.J."/>
            <person name="Klenk H.-P."/>
            <person name="LaButti K.M."/>
            <person name="Lapidus A."/>
            <person name="Lindquist E.A."/>
            <person name="Lipzen A.M."/>
            <person name="Meier-Kolthoff J.P."/>
            <person name="Ohm R.A."/>
            <person name="Otillar R.P."/>
            <person name="Pangilinan J.L."/>
            <person name="Peng Y."/>
            <person name="Rokas A."/>
            <person name="Rosa C.A."/>
            <person name="Scheuner C."/>
            <person name="Sibirny A.A."/>
            <person name="Slot J.C."/>
            <person name="Stielow J.B."/>
            <person name="Sun H."/>
            <person name="Kurtzman C.P."/>
            <person name="Blackwell M."/>
            <person name="Grigoriev I.V."/>
            <person name="Jeffries T.W."/>
        </authorList>
    </citation>
    <scope>NUCLEOTIDE SEQUENCE [LARGE SCALE GENOMIC DNA]</scope>
    <source>
        <strain evidence="5 6">NRRL Y-2026</strain>
    </source>
</reference>
<dbReference type="RefSeq" id="XP_019017093.1">
    <property type="nucleotide sequence ID" value="XM_019161519.1"/>
</dbReference>
<dbReference type="GO" id="GO:0015031">
    <property type="term" value="P:protein transport"/>
    <property type="evidence" value="ECO:0007669"/>
    <property type="project" value="UniProtKB-KW"/>
</dbReference>
<dbReference type="InterPro" id="IPR011989">
    <property type="entry name" value="ARM-like"/>
</dbReference>
<dbReference type="Gene3D" id="1.25.10.10">
    <property type="entry name" value="Leucine-rich Repeat Variant"/>
    <property type="match status" value="1"/>
</dbReference>
<dbReference type="EMBL" id="KV454004">
    <property type="protein sequence ID" value="ODQ45980.1"/>
    <property type="molecule type" value="Genomic_DNA"/>
</dbReference>
<evidence type="ECO:0008006" key="7">
    <source>
        <dbReference type="Google" id="ProtNLM"/>
    </source>
</evidence>
<dbReference type="STRING" id="763406.A0A1E3NIM3"/>
<dbReference type="GeneID" id="30178206"/>
<keyword evidence="2" id="KW-0813">Transport</keyword>
<evidence type="ECO:0000313" key="5">
    <source>
        <dbReference type="EMBL" id="ODQ45980.1"/>
    </source>
</evidence>
<dbReference type="InterPro" id="IPR016024">
    <property type="entry name" value="ARM-type_fold"/>
</dbReference>
<keyword evidence="6" id="KW-1185">Reference proteome</keyword>
<evidence type="ECO:0000256" key="4">
    <source>
        <dbReference type="ARBA" id="ARBA00023136"/>
    </source>
</evidence>
<dbReference type="GO" id="GO:0012505">
    <property type="term" value="C:endomembrane system"/>
    <property type="evidence" value="ECO:0007669"/>
    <property type="project" value="UniProtKB-SubCell"/>
</dbReference>
<dbReference type="OrthoDB" id="3972273at2759"/>
<dbReference type="InterPro" id="IPR026739">
    <property type="entry name" value="AP_beta"/>
</dbReference>
<dbReference type="AlphaFoldDB" id="A0A1E3NIM3"/>
<protein>
    <recommendedName>
        <fullName evidence="7">Clathrin/coatomer adaptor adaptin-like N-terminal domain-containing protein</fullName>
    </recommendedName>
</protein>
<evidence type="ECO:0000313" key="6">
    <source>
        <dbReference type="Proteomes" id="UP000094455"/>
    </source>
</evidence>
<evidence type="ECO:0000256" key="3">
    <source>
        <dbReference type="ARBA" id="ARBA00022927"/>
    </source>
</evidence>
<keyword evidence="3" id="KW-0653">Protein transport</keyword>
<gene>
    <name evidence="5" type="ORF">PICMEDRAFT_17228</name>
</gene>
<dbReference type="Proteomes" id="UP000094455">
    <property type="component" value="Unassembled WGS sequence"/>
</dbReference>
<accession>A0A1E3NIM3</accession>
<evidence type="ECO:0000256" key="2">
    <source>
        <dbReference type="ARBA" id="ARBA00022448"/>
    </source>
</evidence>
<name>A0A1E3NIM3_9ASCO</name>
<keyword evidence="4" id="KW-0472">Membrane</keyword>
<dbReference type="PANTHER" id="PTHR11134">
    <property type="entry name" value="ADAPTOR COMPLEX SUBUNIT BETA FAMILY MEMBER"/>
    <property type="match status" value="1"/>
</dbReference>
<organism evidence="5 6">
    <name type="scientific">Pichia membranifaciens NRRL Y-2026</name>
    <dbReference type="NCBI Taxonomy" id="763406"/>
    <lineage>
        <taxon>Eukaryota</taxon>
        <taxon>Fungi</taxon>
        <taxon>Dikarya</taxon>
        <taxon>Ascomycota</taxon>
        <taxon>Saccharomycotina</taxon>
        <taxon>Pichiomycetes</taxon>
        <taxon>Pichiales</taxon>
        <taxon>Pichiaceae</taxon>
        <taxon>Pichia</taxon>
    </lineage>
</organism>
<dbReference type="SUPFAM" id="SSF48371">
    <property type="entry name" value="ARM repeat"/>
    <property type="match status" value="1"/>
</dbReference>
<evidence type="ECO:0000256" key="1">
    <source>
        <dbReference type="ARBA" id="ARBA00004308"/>
    </source>
</evidence>